<evidence type="ECO:0000313" key="2">
    <source>
        <dbReference type="EMBL" id="GAA0539598.1"/>
    </source>
</evidence>
<keyword evidence="1" id="KW-1133">Transmembrane helix</keyword>
<feature type="transmembrane region" description="Helical" evidence="1">
    <location>
        <begin position="22"/>
        <end position="43"/>
    </location>
</feature>
<reference evidence="2" key="2">
    <citation type="submission" date="2023-12" db="EMBL/GenBank/DDBJ databases">
        <authorList>
            <person name="Sun Q."/>
            <person name="Inoue M."/>
        </authorList>
    </citation>
    <scope>NUCLEOTIDE SEQUENCE</scope>
    <source>
        <strain evidence="2">JCM 14265</strain>
    </source>
</reference>
<protein>
    <submittedName>
        <fullName evidence="2">Uncharacterized protein</fullName>
    </submittedName>
</protein>
<organism evidence="2 4">
    <name type="scientific">Halorubrum ejinorense</name>
    <dbReference type="NCBI Taxonomy" id="425309"/>
    <lineage>
        <taxon>Archaea</taxon>
        <taxon>Methanobacteriati</taxon>
        <taxon>Methanobacteriota</taxon>
        <taxon>Stenosarchaea group</taxon>
        <taxon>Halobacteria</taxon>
        <taxon>Halobacteriales</taxon>
        <taxon>Haloferacaceae</taxon>
        <taxon>Halorubrum</taxon>
    </lineage>
</organism>
<evidence type="ECO:0000313" key="3">
    <source>
        <dbReference type="EMBL" id="MEZ3168768.1"/>
    </source>
</evidence>
<sequence>MLHHVFNTLRRIAADPIATADLWGPIVVPLVALVLLLAARRYLGRWPDLWRFRRRVLPIVDRLADGDLDEELNVVDDHVDVDLEAAADALPEKTGLQLNTRTLVGTIDAAPAEVRKELRSMERVWPATLASIQYDVVDGERVWEVGSYAYRPQGFLGVWHYHVRLTPTADGGTRLWAHYERSPWRQPVRHYRGDGWDADRGVREIVSLFASDERFDPRSQAIGTL</sequence>
<gene>
    <name evidence="3" type="ORF">ABNG02_15750</name>
    <name evidence="2" type="ORF">GCM10008994_13380</name>
</gene>
<keyword evidence="1" id="KW-0812">Transmembrane</keyword>
<reference evidence="3 5" key="3">
    <citation type="submission" date="2024-06" db="EMBL/GenBank/DDBJ databases">
        <title>Halorubrum miltondacostae sp. nov., a potential PHA producer isolated from an inland solar saltern in Rio Maior, Portugal.</title>
        <authorList>
            <person name="Albuquerque L."/>
            <person name="Viver T."/>
            <person name="Barroso C."/>
            <person name="Claudino R."/>
            <person name="Galvan M."/>
            <person name="Simoes G."/>
            <person name="Lobo Da Cunha A."/>
            <person name="Egas C."/>
        </authorList>
    </citation>
    <scope>NUCLEOTIDE SEQUENCE [LARGE SCALE GENOMIC DNA]</scope>
    <source>
        <strain evidence="3 5">DSM 18646</strain>
    </source>
</reference>
<dbReference type="Proteomes" id="UP001501425">
    <property type="component" value="Unassembled WGS sequence"/>
</dbReference>
<dbReference type="EMBL" id="BAAADQ010000005">
    <property type="protein sequence ID" value="GAA0539598.1"/>
    <property type="molecule type" value="Genomic_DNA"/>
</dbReference>
<evidence type="ECO:0000313" key="4">
    <source>
        <dbReference type="Proteomes" id="UP001501425"/>
    </source>
</evidence>
<accession>A0AAV3SR10</accession>
<reference evidence="2" key="1">
    <citation type="journal article" date="2014" name="Int. J. Syst. Evol. Microbiol.">
        <title>Complete genome sequence of Corynebacterium casei LMG S-19264T (=DSM 44701T), isolated from a smear-ripened cheese.</title>
        <authorList>
            <consortium name="US DOE Joint Genome Institute (JGI-PGF)"/>
            <person name="Walter F."/>
            <person name="Albersmeier A."/>
            <person name="Kalinowski J."/>
            <person name="Ruckert C."/>
        </authorList>
    </citation>
    <scope>NUCLEOTIDE SEQUENCE</scope>
    <source>
        <strain evidence="2">JCM 14265</strain>
    </source>
</reference>
<dbReference type="AlphaFoldDB" id="A0AAV3SR10"/>
<dbReference type="RefSeq" id="WP_343777704.1">
    <property type="nucleotide sequence ID" value="NZ_BAAADQ010000005.1"/>
</dbReference>
<proteinExistence type="predicted"/>
<evidence type="ECO:0000256" key="1">
    <source>
        <dbReference type="SAM" id="Phobius"/>
    </source>
</evidence>
<keyword evidence="1" id="KW-0472">Membrane</keyword>
<comment type="caution">
    <text evidence="2">The sequence shown here is derived from an EMBL/GenBank/DDBJ whole genome shotgun (WGS) entry which is preliminary data.</text>
</comment>
<name>A0AAV3SR10_9EURY</name>
<dbReference type="EMBL" id="JBEDNW010000010">
    <property type="protein sequence ID" value="MEZ3168768.1"/>
    <property type="molecule type" value="Genomic_DNA"/>
</dbReference>
<keyword evidence="5" id="KW-1185">Reference proteome</keyword>
<dbReference type="Proteomes" id="UP001567571">
    <property type="component" value="Unassembled WGS sequence"/>
</dbReference>
<evidence type="ECO:0000313" key="5">
    <source>
        <dbReference type="Proteomes" id="UP001567571"/>
    </source>
</evidence>